<dbReference type="GeneID" id="40265470"/>
<dbReference type="PROSITE" id="PS51257">
    <property type="entry name" value="PROKAR_LIPOPROTEIN"/>
    <property type="match status" value="1"/>
</dbReference>
<evidence type="ECO:0000313" key="3">
    <source>
        <dbReference type="Proteomes" id="UP000302218"/>
    </source>
</evidence>
<proteinExistence type="predicted"/>
<feature type="region of interest" description="Disordered" evidence="1">
    <location>
        <begin position="26"/>
        <end position="121"/>
    </location>
</feature>
<gene>
    <name evidence="2" type="ORF">FEJ81_09315</name>
</gene>
<evidence type="ECO:0000313" key="2">
    <source>
        <dbReference type="EMBL" id="QCS42548.1"/>
    </source>
</evidence>
<feature type="region of interest" description="Disordered" evidence="1">
    <location>
        <begin position="149"/>
        <end position="169"/>
    </location>
</feature>
<name>A0A4P8WGQ0_9EURY</name>
<dbReference type="OrthoDB" id="313543at2157"/>
<dbReference type="Proteomes" id="UP000302218">
    <property type="component" value="Chromosome"/>
</dbReference>
<reference evidence="3" key="1">
    <citation type="submission" date="2019-05" db="EMBL/GenBank/DDBJ databases">
        <title>Genome sequence and methylation pattern of the halophilic Archaeon Natrinema versiforme BOL5-4.</title>
        <authorList>
            <person name="DasSarma P."/>
            <person name="Anton B.P."/>
            <person name="DasSarma S.L."/>
            <person name="Martinez F.L."/>
            <person name="Guzman D."/>
            <person name="Roberts R.J."/>
            <person name="DasSarma S."/>
        </authorList>
    </citation>
    <scope>NUCLEOTIDE SEQUENCE [LARGE SCALE GENOMIC DNA]</scope>
    <source>
        <strain evidence="3">BOL5-4</strain>
    </source>
</reference>
<feature type="region of interest" description="Disordered" evidence="1">
    <location>
        <begin position="300"/>
        <end position="319"/>
    </location>
</feature>
<dbReference type="AlphaFoldDB" id="A0A4P8WGQ0"/>
<protein>
    <submittedName>
        <fullName evidence="2">Uncharacterized protein</fullName>
    </submittedName>
</protein>
<feature type="compositionally biased region" description="Polar residues" evidence="1">
    <location>
        <begin position="149"/>
        <end position="162"/>
    </location>
</feature>
<dbReference type="KEGG" id="nvr:FEJ81_09315"/>
<organism evidence="2 3">
    <name type="scientific">Natrinema versiforme</name>
    <dbReference type="NCBI Taxonomy" id="88724"/>
    <lineage>
        <taxon>Archaea</taxon>
        <taxon>Methanobacteriati</taxon>
        <taxon>Methanobacteriota</taxon>
        <taxon>Stenosarchaea group</taxon>
        <taxon>Halobacteria</taxon>
        <taxon>Halobacteriales</taxon>
        <taxon>Natrialbaceae</taxon>
        <taxon>Natrinema</taxon>
    </lineage>
</organism>
<feature type="compositionally biased region" description="Acidic residues" evidence="1">
    <location>
        <begin position="107"/>
        <end position="117"/>
    </location>
</feature>
<dbReference type="EMBL" id="CP040330">
    <property type="protein sequence ID" value="QCS42548.1"/>
    <property type="molecule type" value="Genomic_DNA"/>
</dbReference>
<evidence type="ECO:0000256" key="1">
    <source>
        <dbReference type="SAM" id="MobiDB-lite"/>
    </source>
</evidence>
<sequence>MRRRDLLAGTTGAICGLAGCTGSTFERLQSERPDIDDESADSSDGTDRDAAEPEADDPIVVGDPDEVPFLAAHPPHELELRNEGETDRTISVEITTDGGDGGGSDGGDSEDSSDERDDNALLERDLDIAAGEALELVLVEPRSYTVTVATSSDDGTSQSTVTDGVDRRPFDCTRSRTSIALSESGVQTESTSTSIPCPVPEVTDASLAVGEGECAGRTDGDGATVEFADEAVVVDGDIGTPTPCHGLSLADAAYDEGGDVLTVTVAVGEQEADNCTDCLGVVDYEARIDLSGRYPNRVEVHHRSDEEDQQITAAEYSAD</sequence>
<accession>A0A4P8WGQ0</accession>
<dbReference type="RefSeq" id="WP_138245032.1">
    <property type="nucleotide sequence ID" value="NZ_CP040330.1"/>
</dbReference>
<feature type="compositionally biased region" description="Basic and acidic residues" evidence="1">
    <location>
        <begin position="74"/>
        <end position="90"/>
    </location>
</feature>